<protein>
    <recommendedName>
        <fullName evidence="4">NAD(P)H-binding protein</fullName>
    </recommendedName>
</protein>
<name>A0A6N7YPN0_9PSEU</name>
<evidence type="ECO:0000256" key="1">
    <source>
        <dbReference type="SAM" id="MobiDB-lite"/>
    </source>
</evidence>
<evidence type="ECO:0008006" key="4">
    <source>
        <dbReference type="Google" id="ProtNLM"/>
    </source>
</evidence>
<dbReference type="AlphaFoldDB" id="A0A6N7YPN0"/>
<accession>A0A6N7YPN0</accession>
<dbReference type="RefSeq" id="WP_154756093.1">
    <property type="nucleotide sequence ID" value="NZ_WMBA01000008.1"/>
</dbReference>
<proteinExistence type="predicted"/>
<evidence type="ECO:0000313" key="3">
    <source>
        <dbReference type="Proteomes" id="UP000440096"/>
    </source>
</evidence>
<gene>
    <name evidence="2" type="ORF">GKO32_07625</name>
</gene>
<dbReference type="Gene3D" id="3.40.50.720">
    <property type="entry name" value="NAD(P)-binding Rossmann-like Domain"/>
    <property type="match status" value="1"/>
</dbReference>
<dbReference type="Proteomes" id="UP000440096">
    <property type="component" value="Unassembled WGS sequence"/>
</dbReference>
<dbReference type="EMBL" id="WMBA01000008">
    <property type="protein sequence ID" value="MTD53848.1"/>
    <property type="molecule type" value="Genomic_DNA"/>
</dbReference>
<dbReference type="InterPro" id="IPR036291">
    <property type="entry name" value="NAD(P)-bd_dom_sf"/>
</dbReference>
<dbReference type="OrthoDB" id="3207931at2"/>
<dbReference type="SUPFAM" id="SSF51735">
    <property type="entry name" value="NAD(P)-binding Rossmann-fold domains"/>
    <property type="match status" value="1"/>
</dbReference>
<comment type="caution">
    <text evidence="2">The sequence shown here is derived from an EMBL/GenBank/DDBJ whole genome shotgun (WGS) entry which is preliminary data.</text>
</comment>
<reference evidence="2 3" key="1">
    <citation type="submission" date="2019-11" db="EMBL/GenBank/DDBJ databases">
        <title>Draft genome of Amycolatopsis RM579.</title>
        <authorList>
            <person name="Duangmal K."/>
            <person name="Mingma R."/>
        </authorList>
    </citation>
    <scope>NUCLEOTIDE SEQUENCE [LARGE SCALE GENOMIC DNA]</scope>
    <source>
        <strain evidence="2 3">RM579</strain>
    </source>
</reference>
<evidence type="ECO:0000313" key="2">
    <source>
        <dbReference type="EMBL" id="MTD53848.1"/>
    </source>
</evidence>
<organism evidence="2 3">
    <name type="scientific">Amycolatopsis pithecellobii</name>
    <dbReference type="NCBI Taxonomy" id="664692"/>
    <lineage>
        <taxon>Bacteria</taxon>
        <taxon>Bacillati</taxon>
        <taxon>Actinomycetota</taxon>
        <taxon>Actinomycetes</taxon>
        <taxon>Pseudonocardiales</taxon>
        <taxon>Pseudonocardiaceae</taxon>
        <taxon>Amycolatopsis</taxon>
    </lineage>
</organism>
<feature type="region of interest" description="Disordered" evidence="1">
    <location>
        <begin position="48"/>
        <end position="71"/>
    </location>
</feature>
<keyword evidence="3" id="KW-1185">Reference proteome</keyword>
<sequence length="188" mass="20133">MITVTGATGNVGSRIVRRLRAEGLEIVAADFDDEVGTRQRRVFPYDTSRTEADRVAAQPGGGRSTRERGAGGETVRLQHRTGFGVDDGRRRWDGELALRRSGLPHAILRPQYFQQNVRLRHDRAGAGEECGRLPRVLIPGGGVARGPVDCRGLGLRSGGSRIGGAQRHTMAGAKISTEQAVSVAVSLA</sequence>